<keyword evidence="7" id="KW-1185">Reference proteome</keyword>
<dbReference type="EMBL" id="BQNB010008574">
    <property type="protein sequence ID" value="GJS51282.1"/>
    <property type="molecule type" value="Genomic_DNA"/>
</dbReference>
<dbReference type="Pfam" id="PF00305">
    <property type="entry name" value="Lipoxygenase"/>
    <property type="match status" value="1"/>
</dbReference>
<evidence type="ECO:0000259" key="5">
    <source>
        <dbReference type="PROSITE" id="PS51393"/>
    </source>
</evidence>
<reference evidence="6" key="1">
    <citation type="journal article" date="2022" name="Int. J. Mol. Sci.">
        <title>Draft Genome of Tanacetum Coccineum: Genomic Comparison of Closely Related Tanacetum-Family Plants.</title>
        <authorList>
            <person name="Yamashiro T."/>
            <person name="Shiraishi A."/>
            <person name="Nakayama K."/>
            <person name="Satake H."/>
        </authorList>
    </citation>
    <scope>NUCLEOTIDE SEQUENCE</scope>
</reference>
<accession>A0ABQ4WEM0</accession>
<gene>
    <name evidence="6" type="ORF">Tco_0624644</name>
</gene>
<sequence>MGPEAGARDPPSDGQVRIVHPEIAMLLTRLLSVIHSIYKLLDPHMRFTLEINAISHKNLLNTDGVKQQCFTPRRYCMETSVAAYKHWRFDLEGLPTDFIRRPTECNRFLGDGDEDEDEDDEEEEEDEI</sequence>
<feature type="compositionally biased region" description="Acidic residues" evidence="4">
    <location>
        <begin position="111"/>
        <end position="128"/>
    </location>
</feature>
<evidence type="ECO:0000256" key="1">
    <source>
        <dbReference type="ARBA" id="ARBA00022723"/>
    </source>
</evidence>
<dbReference type="SUPFAM" id="SSF48484">
    <property type="entry name" value="Lipoxigenase"/>
    <property type="match status" value="1"/>
</dbReference>
<dbReference type="PROSITE" id="PS51393">
    <property type="entry name" value="LIPOXYGENASE_3"/>
    <property type="match status" value="1"/>
</dbReference>
<feature type="region of interest" description="Disordered" evidence="4">
    <location>
        <begin position="105"/>
        <end position="128"/>
    </location>
</feature>
<proteinExistence type="predicted"/>
<dbReference type="Gene3D" id="1.20.245.10">
    <property type="entry name" value="Lipoxygenase-1, Domain 5"/>
    <property type="match status" value="1"/>
</dbReference>
<keyword evidence="2" id="KW-0223">Dioxygenase</keyword>
<evidence type="ECO:0000256" key="3">
    <source>
        <dbReference type="ARBA" id="ARBA00023002"/>
    </source>
</evidence>
<name>A0ABQ4WEM0_9ASTR</name>
<dbReference type="InterPro" id="IPR036226">
    <property type="entry name" value="LipOase_C_sf"/>
</dbReference>
<comment type="caution">
    <text evidence="6">The sequence shown here is derived from an EMBL/GenBank/DDBJ whole genome shotgun (WGS) entry which is preliminary data.</text>
</comment>
<keyword evidence="3" id="KW-0560">Oxidoreductase</keyword>
<evidence type="ECO:0000256" key="2">
    <source>
        <dbReference type="ARBA" id="ARBA00022964"/>
    </source>
</evidence>
<dbReference type="PANTHER" id="PTHR11771">
    <property type="entry name" value="LIPOXYGENASE"/>
    <property type="match status" value="1"/>
</dbReference>
<feature type="domain" description="Lipoxygenase" evidence="5">
    <location>
        <begin position="1"/>
        <end position="128"/>
    </location>
</feature>
<dbReference type="Proteomes" id="UP001151760">
    <property type="component" value="Unassembled WGS sequence"/>
</dbReference>
<protein>
    <submittedName>
        <fullName evidence="6">Linoleate 13S-lipoxygenase 3-1, chloroplastic-like protein</fullName>
    </submittedName>
</protein>
<dbReference type="InterPro" id="IPR000907">
    <property type="entry name" value="LipOase"/>
</dbReference>
<evidence type="ECO:0000313" key="7">
    <source>
        <dbReference type="Proteomes" id="UP001151760"/>
    </source>
</evidence>
<evidence type="ECO:0000256" key="4">
    <source>
        <dbReference type="SAM" id="MobiDB-lite"/>
    </source>
</evidence>
<evidence type="ECO:0000313" key="6">
    <source>
        <dbReference type="EMBL" id="GJS51282.1"/>
    </source>
</evidence>
<keyword evidence="1" id="KW-0479">Metal-binding</keyword>
<organism evidence="6 7">
    <name type="scientific">Tanacetum coccineum</name>
    <dbReference type="NCBI Taxonomy" id="301880"/>
    <lineage>
        <taxon>Eukaryota</taxon>
        <taxon>Viridiplantae</taxon>
        <taxon>Streptophyta</taxon>
        <taxon>Embryophyta</taxon>
        <taxon>Tracheophyta</taxon>
        <taxon>Spermatophyta</taxon>
        <taxon>Magnoliopsida</taxon>
        <taxon>eudicotyledons</taxon>
        <taxon>Gunneridae</taxon>
        <taxon>Pentapetalae</taxon>
        <taxon>asterids</taxon>
        <taxon>campanulids</taxon>
        <taxon>Asterales</taxon>
        <taxon>Asteraceae</taxon>
        <taxon>Asteroideae</taxon>
        <taxon>Anthemideae</taxon>
        <taxon>Anthemidinae</taxon>
        <taxon>Tanacetum</taxon>
    </lineage>
</organism>
<reference evidence="6" key="2">
    <citation type="submission" date="2022-01" db="EMBL/GenBank/DDBJ databases">
        <authorList>
            <person name="Yamashiro T."/>
            <person name="Shiraishi A."/>
            <person name="Satake H."/>
            <person name="Nakayama K."/>
        </authorList>
    </citation>
    <scope>NUCLEOTIDE SEQUENCE</scope>
</reference>
<dbReference type="InterPro" id="IPR013819">
    <property type="entry name" value="LipOase_C"/>
</dbReference>